<dbReference type="GO" id="GO:0009097">
    <property type="term" value="P:isoleucine biosynthetic process"/>
    <property type="evidence" value="ECO:0007669"/>
    <property type="project" value="TreeGrafter"/>
</dbReference>
<dbReference type="InterPro" id="IPR029061">
    <property type="entry name" value="THDP-binding"/>
</dbReference>
<evidence type="ECO:0000256" key="1">
    <source>
        <dbReference type="ARBA" id="ARBA00007812"/>
    </source>
</evidence>
<sequence>MEIHQALTGFSSIINHLLHHKQGEVFAAFSYACSTSCPGVCIATFSPNATNLISGLADVLLDSIPIVAITGQVFHCMIGTDAFQETPSSIAIRAKRLLVKGCEGFLVTILDTQDKKLKLEDIPVVKEFFDIFSDDLLGLPPDREIEFSIDLISGTSPISKAPY</sequence>
<dbReference type="PANTHER" id="PTHR18968">
    <property type="entry name" value="THIAMINE PYROPHOSPHATE ENZYMES"/>
    <property type="match status" value="1"/>
</dbReference>
<dbReference type="Proteomes" id="UP000504607">
    <property type="component" value="Chromosome 1"/>
</dbReference>
<dbReference type="InterPro" id="IPR012001">
    <property type="entry name" value="Thiamin_PyroP_enz_TPP-bd_dom"/>
</dbReference>
<dbReference type="Gene3D" id="3.40.50.970">
    <property type="match status" value="1"/>
</dbReference>
<dbReference type="GO" id="GO:0005948">
    <property type="term" value="C:acetolactate synthase complex"/>
    <property type="evidence" value="ECO:0007669"/>
    <property type="project" value="TreeGrafter"/>
</dbReference>
<accession>A0A6I9QT44</accession>
<dbReference type="InParanoid" id="A0A6I9QT44"/>
<keyword evidence="3" id="KW-1185">Reference proteome</keyword>
<evidence type="ECO:0000313" key="3">
    <source>
        <dbReference type="Proteomes" id="UP000504607"/>
    </source>
</evidence>
<dbReference type="SUPFAM" id="SSF52518">
    <property type="entry name" value="Thiamin diphosphate-binding fold (THDP-binding)"/>
    <property type="match status" value="1"/>
</dbReference>
<dbReference type="PANTHER" id="PTHR18968:SF13">
    <property type="entry name" value="ACETOLACTATE SYNTHASE CATALYTIC SUBUNIT, MITOCHONDRIAL"/>
    <property type="match status" value="1"/>
</dbReference>
<reference evidence="4" key="1">
    <citation type="submission" date="2025-08" db="UniProtKB">
        <authorList>
            <consortium name="RefSeq"/>
        </authorList>
    </citation>
    <scope>IDENTIFICATION</scope>
</reference>
<evidence type="ECO:0000313" key="4">
    <source>
        <dbReference type="RefSeq" id="XP_010914586.1"/>
    </source>
</evidence>
<dbReference type="InterPro" id="IPR045229">
    <property type="entry name" value="TPP_enz"/>
</dbReference>
<dbReference type="RefSeq" id="XP_010914586.1">
    <property type="nucleotide sequence ID" value="XM_010916284.1"/>
</dbReference>
<protein>
    <submittedName>
        <fullName evidence="4">Acetolactate synthase 2, chloroplastic-like</fullName>
    </submittedName>
</protein>
<dbReference type="GO" id="GO:0050660">
    <property type="term" value="F:flavin adenine dinucleotide binding"/>
    <property type="evidence" value="ECO:0007669"/>
    <property type="project" value="TreeGrafter"/>
</dbReference>
<gene>
    <name evidence="4" type="primary">LOC105039950</name>
</gene>
<proteinExistence type="inferred from homology"/>
<dbReference type="AlphaFoldDB" id="A0A6I9QT44"/>
<dbReference type="GO" id="GO:0009099">
    <property type="term" value="P:L-valine biosynthetic process"/>
    <property type="evidence" value="ECO:0007669"/>
    <property type="project" value="TreeGrafter"/>
</dbReference>
<evidence type="ECO:0000259" key="2">
    <source>
        <dbReference type="Pfam" id="PF02776"/>
    </source>
</evidence>
<dbReference type="GO" id="GO:0003984">
    <property type="term" value="F:acetolactate synthase activity"/>
    <property type="evidence" value="ECO:0007669"/>
    <property type="project" value="TreeGrafter"/>
</dbReference>
<comment type="similarity">
    <text evidence="1">Belongs to the TPP enzyme family.</text>
</comment>
<dbReference type="OrthoDB" id="777544at2759"/>
<organism evidence="3 4">
    <name type="scientific">Elaeis guineensis var. tenera</name>
    <name type="common">Oil palm</name>
    <dbReference type="NCBI Taxonomy" id="51953"/>
    <lineage>
        <taxon>Eukaryota</taxon>
        <taxon>Viridiplantae</taxon>
        <taxon>Streptophyta</taxon>
        <taxon>Embryophyta</taxon>
        <taxon>Tracheophyta</taxon>
        <taxon>Spermatophyta</taxon>
        <taxon>Magnoliopsida</taxon>
        <taxon>Liliopsida</taxon>
        <taxon>Arecaceae</taxon>
        <taxon>Arecoideae</taxon>
        <taxon>Cocoseae</taxon>
        <taxon>Elaeidinae</taxon>
        <taxon>Elaeis</taxon>
    </lineage>
</organism>
<dbReference type="Pfam" id="PF02776">
    <property type="entry name" value="TPP_enzyme_N"/>
    <property type="match status" value="1"/>
</dbReference>
<dbReference type="GO" id="GO:0030976">
    <property type="term" value="F:thiamine pyrophosphate binding"/>
    <property type="evidence" value="ECO:0007669"/>
    <property type="project" value="InterPro"/>
</dbReference>
<feature type="domain" description="Thiamine pyrophosphate enzyme N-terminal TPP-binding" evidence="2">
    <location>
        <begin position="13"/>
        <end position="88"/>
    </location>
</feature>
<name>A0A6I9QT44_ELAGV</name>